<name>C1MRV6_MICPC</name>
<keyword evidence="3" id="KW-1185">Reference proteome</keyword>
<dbReference type="OrthoDB" id="10633662at2759"/>
<evidence type="ECO:0000313" key="3">
    <source>
        <dbReference type="Proteomes" id="UP000001876"/>
    </source>
</evidence>
<proteinExistence type="predicted"/>
<organism evidence="3">
    <name type="scientific">Micromonas pusilla (strain CCMP1545)</name>
    <name type="common">Picoplanktonic green alga</name>
    <dbReference type="NCBI Taxonomy" id="564608"/>
    <lineage>
        <taxon>Eukaryota</taxon>
        <taxon>Viridiplantae</taxon>
        <taxon>Chlorophyta</taxon>
        <taxon>Mamiellophyceae</taxon>
        <taxon>Mamiellales</taxon>
        <taxon>Mamiellaceae</taxon>
        <taxon>Micromonas</taxon>
    </lineage>
</organism>
<dbReference type="KEGG" id="mpp:MICPUCDRAFT_58249"/>
<protein>
    <submittedName>
        <fullName evidence="2">Predicted protein</fullName>
    </submittedName>
</protein>
<reference evidence="2 3" key="1">
    <citation type="journal article" date="2009" name="Science">
        <title>Green evolution and dynamic adaptations revealed by genomes of the marine picoeukaryotes Micromonas.</title>
        <authorList>
            <person name="Worden A.Z."/>
            <person name="Lee J.H."/>
            <person name="Mock T."/>
            <person name="Rouze P."/>
            <person name="Simmons M.P."/>
            <person name="Aerts A.L."/>
            <person name="Allen A.E."/>
            <person name="Cuvelier M.L."/>
            <person name="Derelle E."/>
            <person name="Everett M.V."/>
            <person name="Foulon E."/>
            <person name="Grimwood J."/>
            <person name="Gundlach H."/>
            <person name="Henrissat B."/>
            <person name="Napoli C."/>
            <person name="McDonald S.M."/>
            <person name="Parker M.S."/>
            <person name="Rombauts S."/>
            <person name="Salamov A."/>
            <person name="Von Dassow P."/>
            <person name="Badger J.H."/>
            <person name="Coutinho P.M."/>
            <person name="Demir E."/>
            <person name="Dubchak I."/>
            <person name="Gentemann C."/>
            <person name="Eikrem W."/>
            <person name="Gready J.E."/>
            <person name="John U."/>
            <person name="Lanier W."/>
            <person name="Lindquist E.A."/>
            <person name="Lucas S."/>
            <person name="Mayer K.F."/>
            <person name="Moreau H."/>
            <person name="Not F."/>
            <person name="Otillar R."/>
            <person name="Panaud O."/>
            <person name="Pangilinan J."/>
            <person name="Paulsen I."/>
            <person name="Piegu B."/>
            <person name="Poliakov A."/>
            <person name="Robbens S."/>
            <person name="Schmutz J."/>
            <person name="Toulza E."/>
            <person name="Wyss T."/>
            <person name="Zelensky A."/>
            <person name="Zhou K."/>
            <person name="Armbrust E.V."/>
            <person name="Bhattacharya D."/>
            <person name="Goodenough U.W."/>
            <person name="Van de Peer Y."/>
            <person name="Grigoriev I.V."/>
        </authorList>
    </citation>
    <scope>NUCLEOTIDE SEQUENCE [LARGE SCALE GENOMIC DNA]</scope>
    <source>
        <strain evidence="2 3">CCMP1545</strain>
    </source>
</reference>
<feature type="compositionally biased region" description="Low complexity" evidence="1">
    <location>
        <begin position="147"/>
        <end position="158"/>
    </location>
</feature>
<dbReference type="GeneID" id="9684378"/>
<dbReference type="OMA" id="PKDTMPF"/>
<dbReference type="Proteomes" id="UP000001876">
    <property type="component" value="Unassembled WGS sequence"/>
</dbReference>
<dbReference type="EMBL" id="GG663739">
    <property type="protein sequence ID" value="EEH57394.1"/>
    <property type="molecule type" value="Genomic_DNA"/>
</dbReference>
<gene>
    <name evidence="2" type="ORF">MICPUCDRAFT_58249</name>
</gene>
<evidence type="ECO:0000313" key="2">
    <source>
        <dbReference type="EMBL" id="EEH57394.1"/>
    </source>
</evidence>
<evidence type="ECO:0000256" key="1">
    <source>
        <dbReference type="SAM" id="MobiDB-lite"/>
    </source>
</evidence>
<feature type="region of interest" description="Disordered" evidence="1">
    <location>
        <begin position="139"/>
        <end position="158"/>
    </location>
</feature>
<dbReference type="AlphaFoldDB" id="C1MRV6"/>
<sequence length="210" mass="21012">MSLVSTPVVAARVTAKKHAVRKTTIASATNTPESSSVAQKAVAATIALSFIAQPAFADDAADKKAKAAALAAEMAGDLQAKKGVVMDSSPKKVKQLAAPTSFPSFSGPKISSGAPKAAKAKSAGPSFSLPSFSLPSLPGGGEKKAAAPKAAAAPKPAGGEVSIGGGLGPIMLVLFSPLIAVGAFSVQTLLRVIPQAKDGKEFFPKDTMPF</sequence>
<dbReference type="RefSeq" id="XP_003058939.1">
    <property type="nucleotide sequence ID" value="XM_003058893.1"/>
</dbReference>
<accession>C1MRV6</accession>